<dbReference type="GO" id="GO:0016878">
    <property type="term" value="F:acid-thiol ligase activity"/>
    <property type="evidence" value="ECO:0007669"/>
    <property type="project" value="UniProtKB-ARBA"/>
</dbReference>
<evidence type="ECO:0000259" key="2">
    <source>
        <dbReference type="Pfam" id="PF13193"/>
    </source>
</evidence>
<organism evidence="3 4">
    <name type="scientific">Caulobacter vibrioides OR37</name>
    <dbReference type="NCBI Taxonomy" id="1292034"/>
    <lineage>
        <taxon>Bacteria</taxon>
        <taxon>Pseudomonadati</taxon>
        <taxon>Pseudomonadota</taxon>
        <taxon>Alphaproteobacteria</taxon>
        <taxon>Caulobacterales</taxon>
        <taxon>Caulobacteraceae</taxon>
        <taxon>Caulobacter</taxon>
    </lineage>
</organism>
<name>R0E9N7_CAUVI</name>
<dbReference type="Pfam" id="PF13193">
    <property type="entry name" value="AMP-binding_C"/>
    <property type="match status" value="1"/>
</dbReference>
<proteinExistence type="predicted"/>
<evidence type="ECO:0000259" key="1">
    <source>
        <dbReference type="Pfam" id="PF00501"/>
    </source>
</evidence>
<dbReference type="Gene3D" id="3.30.300.30">
    <property type="match status" value="1"/>
</dbReference>
<dbReference type="PANTHER" id="PTHR43767">
    <property type="entry name" value="LONG-CHAIN-FATTY-ACID--COA LIGASE"/>
    <property type="match status" value="1"/>
</dbReference>
<evidence type="ECO:0000313" key="3">
    <source>
        <dbReference type="EMBL" id="ENZ82173.1"/>
    </source>
</evidence>
<accession>R0E9N7</accession>
<dbReference type="InterPro" id="IPR050237">
    <property type="entry name" value="ATP-dep_AMP-bd_enzyme"/>
</dbReference>
<feature type="domain" description="AMP-binding enzyme C-terminal" evidence="2">
    <location>
        <begin position="417"/>
        <end position="489"/>
    </location>
</feature>
<protein>
    <submittedName>
        <fullName evidence="3">Acyl-CoA synthetase (AMP-forming)/AMP-acid ligase II</fullName>
    </submittedName>
</protein>
<dbReference type="CDD" id="cd04433">
    <property type="entry name" value="AFD_class_I"/>
    <property type="match status" value="1"/>
</dbReference>
<comment type="caution">
    <text evidence="3">The sequence shown here is derived from an EMBL/GenBank/DDBJ whole genome shotgun (WGS) entry which is preliminary data.</text>
</comment>
<feature type="domain" description="AMP-dependent synthetase/ligase" evidence="1">
    <location>
        <begin position="13"/>
        <end position="368"/>
    </location>
</feature>
<dbReference type="InterPro" id="IPR025110">
    <property type="entry name" value="AMP-bd_C"/>
</dbReference>
<dbReference type="PATRIC" id="fig|1292034.3.peg.1972"/>
<dbReference type="InterPro" id="IPR045851">
    <property type="entry name" value="AMP-bd_C_sf"/>
</dbReference>
<dbReference type="SUPFAM" id="SSF56801">
    <property type="entry name" value="Acetyl-CoA synthetase-like"/>
    <property type="match status" value="1"/>
</dbReference>
<dbReference type="eggNOG" id="COG0318">
    <property type="taxonomic scope" value="Bacteria"/>
</dbReference>
<evidence type="ECO:0000313" key="4">
    <source>
        <dbReference type="Proteomes" id="UP000013063"/>
    </source>
</evidence>
<dbReference type="Pfam" id="PF00501">
    <property type="entry name" value="AMP-binding"/>
    <property type="match status" value="1"/>
</dbReference>
<sequence>MASLRETIEGVLAVDPEAAAVESDGQWWSWGDLSRVKRQFETALEAAGLGAGVRIGAMLRNQPACAAVLAAIVSGDRCVVTLNPGLPDEKLAADIANLGLPVVVGCARDWDRPAVMSAAKQAGVLGILLPDSPGEAVRLVEGLERVTTAEVREAPGIAIEMLTSGTTGVPKRIPLKTRLFEKMLNDSAIYERDRQGDDTPRLRKGINFVMIPFAHMGGVWSVMNTLVSGRQMFMLEKFAIAPFVEGLRRHRPRVLGTPPAILRMVLDAGVSPDDLRSVKAWRTSTAPLDPDTADAFFARYGIPVLQVYGATEFAGGVAGWTLDDFHAHGSRKRGSVGRLNPGIQGRILDPETRAPLPAGAEGVLSLRAGHLGDGQAWIDTTDRAVLDEDGFLFIKGRYDNAIIRGGFKIMPDDVVRAIEQHPAVLEAAVGSIPDDRLGELPVAAYIVRAGQAAPSDEDLKAFLRERLSSYQVPVEIRPVAELPRTVSMKVSALALREMFAGTARP</sequence>
<dbReference type="Gene3D" id="3.40.50.12780">
    <property type="entry name" value="N-terminal domain of ligase-like"/>
    <property type="match status" value="1"/>
</dbReference>
<keyword evidence="3" id="KW-0436">Ligase</keyword>
<gene>
    <name evidence="3" type="ORF">OR37_01985</name>
</gene>
<dbReference type="STRING" id="1292034.OR37_01985"/>
<keyword evidence="4" id="KW-1185">Reference proteome</keyword>
<dbReference type="InterPro" id="IPR042099">
    <property type="entry name" value="ANL_N_sf"/>
</dbReference>
<dbReference type="OrthoDB" id="9803968at2"/>
<dbReference type="PANTHER" id="PTHR43767:SF1">
    <property type="entry name" value="NONRIBOSOMAL PEPTIDE SYNTHASE PES1 (EUROFUNG)-RELATED"/>
    <property type="match status" value="1"/>
</dbReference>
<dbReference type="AlphaFoldDB" id="R0E9N7"/>
<reference evidence="3 4" key="1">
    <citation type="journal article" date="2013" name="Genome Announc.">
        <title>Draft Genome Sequence for Caulobacter sp. Strain OR37, a Bacterium Tolerant to Heavy Metals.</title>
        <authorList>
            <person name="Utturkar S.M."/>
            <person name="Bollmann A."/>
            <person name="Brzoska R.M."/>
            <person name="Klingeman D.M."/>
            <person name="Epstein S.E."/>
            <person name="Palumbo A.V."/>
            <person name="Brown S.D."/>
        </authorList>
    </citation>
    <scope>NUCLEOTIDE SEQUENCE [LARGE SCALE GENOMIC DNA]</scope>
    <source>
        <strain evidence="3 4">OR37</strain>
    </source>
</reference>
<dbReference type="EMBL" id="APMP01000009">
    <property type="protein sequence ID" value="ENZ82173.1"/>
    <property type="molecule type" value="Genomic_DNA"/>
</dbReference>
<dbReference type="Proteomes" id="UP000013063">
    <property type="component" value="Unassembled WGS sequence"/>
</dbReference>
<dbReference type="InterPro" id="IPR000873">
    <property type="entry name" value="AMP-dep_synth/lig_dom"/>
</dbReference>